<evidence type="ECO:0000313" key="5">
    <source>
        <dbReference type="Proteomes" id="UP001147747"/>
    </source>
</evidence>
<proteinExistence type="predicted"/>
<dbReference type="InterPro" id="IPR002110">
    <property type="entry name" value="Ankyrin_rpt"/>
</dbReference>
<keyword evidence="2 3" id="KW-0040">ANK repeat</keyword>
<dbReference type="GO" id="GO:0000976">
    <property type="term" value="F:transcription cis-regulatory region binding"/>
    <property type="evidence" value="ECO:0007669"/>
    <property type="project" value="TreeGrafter"/>
</dbReference>
<feature type="repeat" description="ANK" evidence="3">
    <location>
        <begin position="79"/>
        <end position="111"/>
    </location>
</feature>
<dbReference type="GeneID" id="81364037"/>
<keyword evidence="5" id="KW-1185">Reference proteome</keyword>
<dbReference type="PROSITE" id="PS50088">
    <property type="entry name" value="ANK_REPEAT"/>
    <property type="match status" value="1"/>
</dbReference>
<dbReference type="AlphaFoldDB" id="A0A9W9WAJ2"/>
<evidence type="ECO:0000256" key="3">
    <source>
        <dbReference type="PROSITE-ProRule" id="PRU00023"/>
    </source>
</evidence>
<keyword evidence="1" id="KW-0677">Repeat</keyword>
<reference evidence="4" key="2">
    <citation type="journal article" date="2023" name="IMA Fungus">
        <title>Comparative genomic study of the Penicillium genus elucidates a diverse pangenome and 15 lateral gene transfer events.</title>
        <authorList>
            <person name="Petersen C."/>
            <person name="Sorensen T."/>
            <person name="Nielsen M.R."/>
            <person name="Sondergaard T.E."/>
            <person name="Sorensen J.L."/>
            <person name="Fitzpatrick D.A."/>
            <person name="Frisvad J.C."/>
            <person name="Nielsen K.L."/>
        </authorList>
    </citation>
    <scope>NUCLEOTIDE SEQUENCE</scope>
    <source>
        <strain evidence="4">IBT 29677</strain>
    </source>
</reference>
<dbReference type="GO" id="GO:0045944">
    <property type="term" value="P:positive regulation of transcription by RNA polymerase II"/>
    <property type="evidence" value="ECO:0007669"/>
    <property type="project" value="TreeGrafter"/>
</dbReference>
<dbReference type="GO" id="GO:0005634">
    <property type="term" value="C:nucleus"/>
    <property type="evidence" value="ECO:0007669"/>
    <property type="project" value="TreeGrafter"/>
</dbReference>
<dbReference type="RefSeq" id="XP_056493639.1">
    <property type="nucleotide sequence ID" value="XM_056625057.1"/>
</dbReference>
<dbReference type="Gene3D" id="1.25.40.20">
    <property type="entry name" value="Ankyrin repeat-containing domain"/>
    <property type="match status" value="1"/>
</dbReference>
<dbReference type="SMART" id="SM00248">
    <property type="entry name" value="ANK"/>
    <property type="match status" value="2"/>
</dbReference>
<evidence type="ECO:0000256" key="2">
    <source>
        <dbReference type="ARBA" id="ARBA00023043"/>
    </source>
</evidence>
<reference evidence="4" key="1">
    <citation type="submission" date="2022-12" db="EMBL/GenBank/DDBJ databases">
        <authorList>
            <person name="Petersen C."/>
        </authorList>
    </citation>
    <scope>NUCLEOTIDE SEQUENCE</scope>
    <source>
        <strain evidence="4">IBT 29677</strain>
    </source>
</reference>
<sequence length="160" mass="18512">MEIIDKEFELMKRLSENKLNNDVSIYLDETHSKIQLRGIYNPRGPYKRSLAHFAAMRDCVTLLERLLDLGTPVDDLDQNKRTPLSWAAEYGSLRAAKALLKKRAKINSLDDMYRSPLTWLEYAGSTECKDLEATRSYLKENGATMRGAKRAWIFKKLRIL</sequence>
<evidence type="ECO:0000313" key="4">
    <source>
        <dbReference type="EMBL" id="KAJ5413783.1"/>
    </source>
</evidence>
<dbReference type="PROSITE" id="PS50297">
    <property type="entry name" value="ANK_REP_REGION"/>
    <property type="match status" value="1"/>
</dbReference>
<gene>
    <name evidence="4" type="ORF">N7509_000410</name>
</gene>
<dbReference type="InterPro" id="IPR036770">
    <property type="entry name" value="Ankyrin_rpt-contain_sf"/>
</dbReference>
<dbReference type="Pfam" id="PF12796">
    <property type="entry name" value="Ank_2"/>
    <property type="match status" value="1"/>
</dbReference>
<dbReference type="Proteomes" id="UP001147747">
    <property type="component" value="Unassembled WGS sequence"/>
</dbReference>
<name>A0A9W9WAJ2_9EURO</name>
<dbReference type="EMBL" id="JAPZBU010000003">
    <property type="protein sequence ID" value="KAJ5413783.1"/>
    <property type="molecule type" value="Genomic_DNA"/>
</dbReference>
<dbReference type="PANTHER" id="PTHR24193">
    <property type="entry name" value="ANKYRIN REPEAT PROTEIN"/>
    <property type="match status" value="1"/>
</dbReference>
<accession>A0A9W9WAJ2</accession>
<evidence type="ECO:0008006" key="6">
    <source>
        <dbReference type="Google" id="ProtNLM"/>
    </source>
</evidence>
<dbReference type="InterPro" id="IPR050663">
    <property type="entry name" value="Ankyrin-SOCS_Box"/>
</dbReference>
<dbReference type="OrthoDB" id="4807664at2759"/>
<evidence type="ECO:0000256" key="1">
    <source>
        <dbReference type="ARBA" id="ARBA00022737"/>
    </source>
</evidence>
<organism evidence="4 5">
    <name type="scientific">Penicillium cosmopolitanum</name>
    <dbReference type="NCBI Taxonomy" id="1131564"/>
    <lineage>
        <taxon>Eukaryota</taxon>
        <taxon>Fungi</taxon>
        <taxon>Dikarya</taxon>
        <taxon>Ascomycota</taxon>
        <taxon>Pezizomycotina</taxon>
        <taxon>Eurotiomycetes</taxon>
        <taxon>Eurotiomycetidae</taxon>
        <taxon>Eurotiales</taxon>
        <taxon>Aspergillaceae</taxon>
        <taxon>Penicillium</taxon>
    </lineage>
</organism>
<dbReference type="SUPFAM" id="SSF48403">
    <property type="entry name" value="Ankyrin repeat"/>
    <property type="match status" value="1"/>
</dbReference>
<dbReference type="PANTHER" id="PTHR24193:SF122">
    <property type="entry name" value="ANKYRIN REPEAT DOMAIN-CONTAINING PROTEIN 23"/>
    <property type="match status" value="1"/>
</dbReference>
<protein>
    <recommendedName>
        <fullName evidence="6">Ankyrin repeat protein</fullName>
    </recommendedName>
</protein>
<comment type="caution">
    <text evidence="4">The sequence shown here is derived from an EMBL/GenBank/DDBJ whole genome shotgun (WGS) entry which is preliminary data.</text>
</comment>